<dbReference type="InterPro" id="IPR027417">
    <property type="entry name" value="P-loop_NTPase"/>
</dbReference>
<comment type="caution">
    <text evidence="2">The sequence shown here is derived from an EMBL/GenBank/DDBJ whole genome shotgun (WGS) entry which is preliminary data.</text>
</comment>
<dbReference type="InParanoid" id="A0A259TVH3"/>
<dbReference type="Gene3D" id="3.40.50.300">
    <property type="entry name" value="P-loop containing nucleotide triphosphate hydrolases"/>
    <property type="match status" value="1"/>
</dbReference>
<dbReference type="SUPFAM" id="SSF52540">
    <property type="entry name" value="P-loop containing nucleoside triphosphate hydrolases"/>
    <property type="match status" value="1"/>
</dbReference>
<protein>
    <recommendedName>
        <fullName evidence="4">Sulfotransferase domain-containing protein</fullName>
    </recommendedName>
</protein>
<evidence type="ECO:0000313" key="3">
    <source>
        <dbReference type="Proteomes" id="UP000216446"/>
    </source>
</evidence>
<feature type="region of interest" description="Disordered" evidence="1">
    <location>
        <begin position="234"/>
        <end position="256"/>
    </location>
</feature>
<sequence>MTLHRLRLALQTEPKKLLNRLGLRQRPKVFAVGFNKTGTTSLHVLFKSLGLPASHGPLWRTGDRATLRAHDAFSDGIPGDIAALDAAHPGAAFILQVRDLQSWVISRLGHIARKKAAGNLPGGGPKWDVTEFAVRAWIEDRNAYHLAVLEHFRQRPDDLLVINYIREPDAAARVAGFLGFDASAQKPRFNAAPKRQPPEHFAALLDRALAGLGIPDAEADYDLYCPSLLASGETPPWPPDTSMMERTPEAAARARS</sequence>
<dbReference type="OrthoDB" id="285690at2"/>
<proteinExistence type="predicted"/>
<dbReference type="RefSeq" id="WP_094545247.1">
    <property type="nucleotide sequence ID" value="NZ_MQWB01000001.1"/>
</dbReference>
<organism evidence="2 3">
    <name type="scientific">Rubricoccus marinus</name>
    <dbReference type="NCBI Taxonomy" id="716817"/>
    <lineage>
        <taxon>Bacteria</taxon>
        <taxon>Pseudomonadati</taxon>
        <taxon>Rhodothermota</taxon>
        <taxon>Rhodothermia</taxon>
        <taxon>Rhodothermales</taxon>
        <taxon>Rubricoccaceae</taxon>
        <taxon>Rubricoccus</taxon>
    </lineage>
</organism>
<reference evidence="2 3" key="1">
    <citation type="submission" date="2016-11" db="EMBL/GenBank/DDBJ databases">
        <title>Study of marine rhodopsin-containing bacteria.</title>
        <authorList>
            <person name="Yoshizawa S."/>
            <person name="Kumagai Y."/>
            <person name="Kogure K."/>
        </authorList>
    </citation>
    <scope>NUCLEOTIDE SEQUENCE [LARGE SCALE GENOMIC DNA]</scope>
    <source>
        <strain evidence="2 3">SG-29</strain>
    </source>
</reference>
<name>A0A259TVH3_9BACT</name>
<dbReference type="AlphaFoldDB" id="A0A259TVH3"/>
<evidence type="ECO:0000256" key="1">
    <source>
        <dbReference type="SAM" id="MobiDB-lite"/>
    </source>
</evidence>
<gene>
    <name evidence="2" type="ORF">BSZ36_00695</name>
</gene>
<dbReference type="EMBL" id="MQWB01000001">
    <property type="protein sequence ID" value="OZC01627.1"/>
    <property type="molecule type" value="Genomic_DNA"/>
</dbReference>
<accession>A0A259TVH3</accession>
<dbReference type="Proteomes" id="UP000216446">
    <property type="component" value="Unassembled WGS sequence"/>
</dbReference>
<evidence type="ECO:0008006" key="4">
    <source>
        <dbReference type="Google" id="ProtNLM"/>
    </source>
</evidence>
<evidence type="ECO:0000313" key="2">
    <source>
        <dbReference type="EMBL" id="OZC01627.1"/>
    </source>
</evidence>
<keyword evidence="3" id="KW-1185">Reference proteome</keyword>